<comment type="caution">
    <text evidence="1">The sequence shown here is derived from an EMBL/GenBank/DDBJ whole genome shotgun (WGS) entry which is preliminary data.</text>
</comment>
<dbReference type="Proteomes" id="UP001060215">
    <property type="component" value="Chromosome 5"/>
</dbReference>
<sequence>MNGVRNIQESIFLFLKSLVSAETSNSEKRYGFLPSDGSSAAVGKIFLILVLVHLMFLVAKLSLSGGNKKRLGILFSGIVGGLALVLFSSLPNRGKITNEIDRVGNAREQIYLIFENLVWSDNCEKTYGFLPCSTTALGNKFLILAYGYLMFWAAKLLSEGCEILLEILGPGIIGGLVLPILSSLPDAIIILASGLSGSKETAQDQVSVGMGLLAGSIVMLLTLLWGSCIVVGKCDLEDTVAKDGEDTKGFSLTASGVSTDIWTSYAARIMVVSVMPFVVVQLPMVFNKTSESQLPVLTALVLSIYFLISYCLYQVFQPKVQKRRLAFAKYKHVMSVILTDFKTRTLGRILTIDGRPDREVLEKLFKVLDVNNDGNLSAEELRTLILGIRFNDTDLDRYDIDEAVTSILKEFDKTDDSLIDEEEFINGISDWIYKAKRSAKHESDECPGSPQLRFLSEFYQQTRKEHDLLGDESSDDDERSMKDPKWNAFKAVMMLLLGTTVVCVFANPLVDVVNNFSTATKVPKFFVSFVVLPFASCSEAVSALIFVRHKRQKTASLTFSQLNYCTGTAAGTSTSTEPPKFWCCCTEIAAATGTAAVGTSTSIDTLKKKKPNTQPPKFLALDFNLH</sequence>
<accession>A0ACC0HCK4</accession>
<keyword evidence="2" id="KW-1185">Reference proteome</keyword>
<organism evidence="1 2">
    <name type="scientific">Camellia lanceoleosa</name>
    <dbReference type="NCBI Taxonomy" id="1840588"/>
    <lineage>
        <taxon>Eukaryota</taxon>
        <taxon>Viridiplantae</taxon>
        <taxon>Streptophyta</taxon>
        <taxon>Embryophyta</taxon>
        <taxon>Tracheophyta</taxon>
        <taxon>Spermatophyta</taxon>
        <taxon>Magnoliopsida</taxon>
        <taxon>eudicotyledons</taxon>
        <taxon>Gunneridae</taxon>
        <taxon>Pentapetalae</taxon>
        <taxon>asterids</taxon>
        <taxon>Ericales</taxon>
        <taxon>Theaceae</taxon>
        <taxon>Camellia</taxon>
    </lineage>
</organism>
<reference evidence="1 2" key="1">
    <citation type="journal article" date="2022" name="Plant J.">
        <title>Chromosome-level genome of Camellia lanceoleosa provides a valuable resource for understanding genome evolution and self-incompatibility.</title>
        <authorList>
            <person name="Gong W."/>
            <person name="Xiao S."/>
            <person name="Wang L."/>
            <person name="Liao Z."/>
            <person name="Chang Y."/>
            <person name="Mo W."/>
            <person name="Hu G."/>
            <person name="Li W."/>
            <person name="Zhao G."/>
            <person name="Zhu H."/>
            <person name="Hu X."/>
            <person name="Ji K."/>
            <person name="Xiang X."/>
            <person name="Song Q."/>
            <person name="Yuan D."/>
            <person name="Jin S."/>
            <person name="Zhang L."/>
        </authorList>
    </citation>
    <scope>NUCLEOTIDE SEQUENCE [LARGE SCALE GENOMIC DNA]</scope>
    <source>
        <strain evidence="1">SQ_2022a</strain>
    </source>
</reference>
<gene>
    <name evidence="1" type="ORF">LOK49_LG06G01873</name>
</gene>
<protein>
    <submittedName>
        <fullName evidence="1">Sodium/calcium exchanger NCL</fullName>
    </submittedName>
</protein>
<name>A0ACC0HCK4_9ERIC</name>
<evidence type="ECO:0000313" key="2">
    <source>
        <dbReference type="Proteomes" id="UP001060215"/>
    </source>
</evidence>
<evidence type="ECO:0000313" key="1">
    <source>
        <dbReference type="EMBL" id="KAI8010140.1"/>
    </source>
</evidence>
<proteinExistence type="predicted"/>
<dbReference type="EMBL" id="CM045762">
    <property type="protein sequence ID" value="KAI8010140.1"/>
    <property type="molecule type" value="Genomic_DNA"/>
</dbReference>